<dbReference type="Proteomes" id="UP001266305">
    <property type="component" value="Unassembled WGS sequence"/>
</dbReference>
<evidence type="ECO:0000313" key="3">
    <source>
        <dbReference type="Proteomes" id="UP001266305"/>
    </source>
</evidence>
<proteinExistence type="predicted"/>
<feature type="compositionally biased region" description="Polar residues" evidence="1">
    <location>
        <begin position="36"/>
        <end position="48"/>
    </location>
</feature>
<dbReference type="EMBL" id="JASSZA010000015">
    <property type="protein sequence ID" value="KAK2092900.1"/>
    <property type="molecule type" value="Genomic_DNA"/>
</dbReference>
<gene>
    <name evidence="2" type="ORF">P7K49_029429</name>
</gene>
<feature type="region of interest" description="Disordered" evidence="1">
    <location>
        <begin position="32"/>
        <end position="63"/>
    </location>
</feature>
<reference evidence="2 3" key="1">
    <citation type="submission" date="2023-05" db="EMBL/GenBank/DDBJ databases">
        <title>B98-5 Cell Line De Novo Hybrid Assembly: An Optical Mapping Approach.</title>
        <authorList>
            <person name="Kananen K."/>
            <person name="Auerbach J.A."/>
            <person name="Kautto E."/>
            <person name="Blachly J.S."/>
        </authorList>
    </citation>
    <scope>NUCLEOTIDE SEQUENCE [LARGE SCALE GENOMIC DNA]</scope>
    <source>
        <strain evidence="2">B95-8</strain>
        <tissue evidence="2">Cell line</tissue>
    </source>
</reference>
<feature type="region of interest" description="Disordered" evidence="1">
    <location>
        <begin position="1"/>
        <end position="20"/>
    </location>
</feature>
<comment type="caution">
    <text evidence="2">The sequence shown here is derived from an EMBL/GenBank/DDBJ whole genome shotgun (WGS) entry which is preliminary data.</text>
</comment>
<accession>A0ABQ9U771</accession>
<name>A0ABQ9U771_SAGOE</name>
<evidence type="ECO:0000313" key="2">
    <source>
        <dbReference type="EMBL" id="KAK2092900.1"/>
    </source>
</evidence>
<protein>
    <submittedName>
        <fullName evidence="2">Uncharacterized protein</fullName>
    </submittedName>
</protein>
<sequence>MTDRTWVPPQLLSSGDRDGPYHLFGKPWSLMRNENDASSENEQLLSRSVDSDEEPAPDKQGSPELCLLSLVHLAREKSATSNKSAGLSGKTGCFSQKSKTGDLDSGSRRKKILDVYANVCGVVEGKLKESLREVVSTPQT</sequence>
<feature type="region of interest" description="Disordered" evidence="1">
    <location>
        <begin position="79"/>
        <end position="106"/>
    </location>
</feature>
<evidence type="ECO:0000256" key="1">
    <source>
        <dbReference type="SAM" id="MobiDB-lite"/>
    </source>
</evidence>
<keyword evidence="3" id="KW-1185">Reference proteome</keyword>
<organism evidence="2 3">
    <name type="scientific">Saguinus oedipus</name>
    <name type="common">Cotton-top tamarin</name>
    <name type="synonym">Oedipomidas oedipus</name>
    <dbReference type="NCBI Taxonomy" id="9490"/>
    <lineage>
        <taxon>Eukaryota</taxon>
        <taxon>Metazoa</taxon>
        <taxon>Chordata</taxon>
        <taxon>Craniata</taxon>
        <taxon>Vertebrata</taxon>
        <taxon>Euteleostomi</taxon>
        <taxon>Mammalia</taxon>
        <taxon>Eutheria</taxon>
        <taxon>Euarchontoglires</taxon>
        <taxon>Primates</taxon>
        <taxon>Haplorrhini</taxon>
        <taxon>Platyrrhini</taxon>
        <taxon>Cebidae</taxon>
        <taxon>Callitrichinae</taxon>
        <taxon>Saguinus</taxon>
    </lineage>
</organism>